<dbReference type="EMBL" id="CP147251">
    <property type="protein sequence ID" value="WYJ76800.1"/>
    <property type="molecule type" value="Genomic_DNA"/>
</dbReference>
<dbReference type="Pfam" id="PF00270">
    <property type="entry name" value="DEAD"/>
    <property type="match status" value="1"/>
</dbReference>
<dbReference type="SUPFAM" id="SSF52540">
    <property type="entry name" value="P-loop containing nucleoside triphosphate hydrolases"/>
    <property type="match status" value="1"/>
</dbReference>
<dbReference type="SMART" id="SM00490">
    <property type="entry name" value="HELICc"/>
    <property type="match status" value="1"/>
</dbReference>
<accession>A0ABZ2SLT9</accession>
<evidence type="ECO:0000256" key="5">
    <source>
        <dbReference type="SAM" id="MobiDB-lite"/>
    </source>
</evidence>
<feature type="region of interest" description="Disordered" evidence="5">
    <location>
        <begin position="371"/>
        <end position="423"/>
    </location>
</feature>
<reference evidence="8 9" key="1">
    <citation type="submission" date="2024-03" db="EMBL/GenBank/DDBJ databases">
        <title>The Genome Sequence of Enterococcus sp. DIV2402.</title>
        <authorList>
            <consortium name="The Broad Institute Genomics Platform"/>
            <consortium name="The Broad Institute Microbial Omics Core"/>
            <consortium name="The Broad Institute Genomic Center for Infectious Diseases"/>
            <person name="Earl A."/>
            <person name="Manson A."/>
            <person name="Gilmore M."/>
            <person name="Schwartman J."/>
            <person name="Shea T."/>
            <person name="Abouelleil A."/>
            <person name="Cao P."/>
            <person name="Chapman S."/>
            <person name="Cusick C."/>
            <person name="Young S."/>
            <person name="Neafsey D."/>
            <person name="Nusbaum C."/>
            <person name="Birren B."/>
        </authorList>
    </citation>
    <scope>NUCLEOTIDE SEQUENCE [LARGE SCALE GENOMIC DNA]</scope>
    <source>
        <strain evidence="8 9">DIV2402</strain>
    </source>
</reference>
<proteinExistence type="predicted"/>
<sequence length="423" mass="47537">MSEFKLPEKWQQRWDEEGFTTPSLIQESVYRPLIEGESLVGISPTGSGKTLSYLLPTMQNVQLNEGNQLLILTSSQELGIQVAEVARQWGKDLGLNVQPFIGGANVKRQIEKLKTKPEVLIGTPGRIVELIKQKKIKSHQLKTIIFDEADQLFLPGASHLVEEIIKSLQQEVQLGFFSATADQALAAIQAIKPEIQVIDVTKEDQSKGVVKHTYLVYPSRRLVDGLRRLANIEGFQGLVFFNQLQDLGSAEEKLLFHHLRVASLASDQSKDLRKMSLELFRQGKIVELLTTDVASRGLDIAELPYVVNAEVPLTKESYLHRAGRVGRMGASGQVVTIVQENTLPRLKKLARELDLTIEEVFLHGGALLDEQPEKEIHQPKERKPLKQTEPKVKHEAVKSNTKPKVKNRKKAQKNKGARKRKEK</sequence>
<keyword evidence="9" id="KW-1185">Reference proteome</keyword>
<dbReference type="PANTHER" id="PTHR47963">
    <property type="entry name" value="DEAD-BOX ATP-DEPENDENT RNA HELICASE 47, MITOCHONDRIAL"/>
    <property type="match status" value="1"/>
</dbReference>
<dbReference type="PROSITE" id="PS51194">
    <property type="entry name" value="HELICASE_CTER"/>
    <property type="match status" value="1"/>
</dbReference>
<evidence type="ECO:0000256" key="2">
    <source>
        <dbReference type="ARBA" id="ARBA00022801"/>
    </source>
</evidence>
<evidence type="ECO:0000256" key="4">
    <source>
        <dbReference type="ARBA" id="ARBA00022840"/>
    </source>
</evidence>
<dbReference type="InterPro" id="IPR001650">
    <property type="entry name" value="Helicase_C-like"/>
</dbReference>
<dbReference type="InterPro" id="IPR014001">
    <property type="entry name" value="Helicase_ATP-bd"/>
</dbReference>
<name>A0ABZ2SLT9_9ENTE</name>
<dbReference type="PANTHER" id="PTHR47963:SF7">
    <property type="entry name" value="ATP-DEPENDENT RNA HELICASE YFML-RELATED"/>
    <property type="match status" value="1"/>
</dbReference>
<feature type="domain" description="Helicase C-terminal" evidence="7">
    <location>
        <begin position="224"/>
        <end position="368"/>
    </location>
</feature>
<evidence type="ECO:0000313" key="9">
    <source>
        <dbReference type="Proteomes" id="UP000664701"/>
    </source>
</evidence>
<dbReference type="CDD" id="cd18787">
    <property type="entry name" value="SF2_C_DEAD"/>
    <property type="match status" value="1"/>
</dbReference>
<evidence type="ECO:0000313" key="8">
    <source>
        <dbReference type="EMBL" id="WYJ76800.1"/>
    </source>
</evidence>
<dbReference type="RefSeq" id="WP_207941010.1">
    <property type="nucleotide sequence ID" value="NZ_CP147251.1"/>
</dbReference>
<keyword evidence="3" id="KW-0347">Helicase</keyword>
<evidence type="ECO:0000259" key="6">
    <source>
        <dbReference type="PROSITE" id="PS51192"/>
    </source>
</evidence>
<keyword evidence="2" id="KW-0378">Hydrolase</keyword>
<keyword evidence="4" id="KW-0067">ATP-binding</keyword>
<evidence type="ECO:0000259" key="7">
    <source>
        <dbReference type="PROSITE" id="PS51194"/>
    </source>
</evidence>
<organism evidence="8 9">
    <name type="scientific">Candidatus Enterococcus lowellii</name>
    <dbReference type="NCBI Taxonomy" id="2230877"/>
    <lineage>
        <taxon>Bacteria</taxon>
        <taxon>Bacillati</taxon>
        <taxon>Bacillota</taxon>
        <taxon>Bacilli</taxon>
        <taxon>Lactobacillales</taxon>
        <taxon>Enterococcaceae</taxon>
        <taxon>Enterococcus</taxon>
    </lineage>
</organism>
<dbReference type="Gene3D" id="3.40.50.300">
    <property type="entry name" value="P-loop containing nucleotide triphosphate hydrolases"/>
    <property type="match status" value="2"/>
</dbReference>
<feature type="domain" description="Helicase ATP-binding" evidence="6">
    <location>
        <begin position="30"/>
        <end position="199"/>
    </location>
</feature>
<evidence type="ECO:0008006" key="10">
    <source>
        <dbReference type="Google" id="ProtNLM"/>
    </source>
</evidence>
<dbReference type="InterPro" id="IPR027417">
    <property type="entry name" value="P-loop_NTPase"/>
</dbReference>
<dbReference type="SMART" id="SM00487">
    <property type="entry name" value="DEXDc"/>
    <property type="match status" value="1"/>
</dbReference>
<evidence type="ECO:0000256" key="1">
    <source>
        <dbReference type="ARBA" id="ARBA00022741"/>
    </source>
</evidence>
<protein>
    <recommendedName>
        <fullName evidence="10">DEAD/DEAH box helicase</fullName>
    </recommendedName>
</protein>
<dbReference type="InterPro" id="IPR011545">
    <property type="entry name" value="DEAD/DEAH_box_helicase_dom"/>
</dbReference>
<feature type="compositionally biased region" description="Basic residues" evidence="5">
    <location>
        <begin position="401"/>
        <end position="423"/>
    </location>
</feature>
<dbReference type="Proteomes" id="UP000664701">
    <property type="component" value="Chromosome"/>
</dbReference>
<dbReference type="InterPro" id="IPR044742">
    <property type="entry name" value="DEAD/DEAH_RhlB"/>
</dbReference>
<dbReference type="PROSITE" id="PS51192">
    <property type="entry name" value="HELICASE_ATP_BIND_1"/>
    <property type="match status" value="1"/>
</dbReference>
<dbReference type="Pfam" id="PF00271">
    <property type="entry name" value="Helicase_C"/>
    <property type="match status" value="1"/>
</dbReference>
<dbReference type="CDD" id="cd00268">
    <property type="entry name" value="DEADc"/>
    <property type="match status" value="1"/>
</dbReference>
<dbReference type="InterPro" id="IPR050547">
    <property type="entry name" value="DEAD_box_RNA_helicases"/>
</dbReference>
<gene>
    <name evidence="8" type="ORF">DOK78_001436</name>
</gene>
<keyword evidence="1" id="KW-0547">Nucleotide-binding</keyword>
<feature type="compositionally biased region" description="Basic and acidic residues" evidence="5">
    <location>
        <begin position="371"/>
        <end position="397"/>
    </location>
</feature>
<evidence type="ECO:0000256" key="3">
    <source>
        <dbReference type="ARBA" id="ARBA00022806"/>
    </source>
</evidence>